<dbReference type="Proteomes" id="UP000230709">
    <property type="component" value="Chromosome"/>
</dbReference>
<dbReference type="STRING" id="595536.GCA_000178815_04128"/>
<name>A0A2D2CXH5_METT3</name>
<keyword evidence="3" id="KW-1185">Reference proteome</keyword>
<protein>
    <submittedName>
        <fullName evidence="2">Uncharacterized protein</fullName>
    </submittedName>
</protein>
<gene>
    <name evidence="2" type="ORF">CQW49_05165</name>
</gene>
<evidence type="ECO:0000313" key="2">
    <source>
        <dbReference type="EMBL" id="ATQ67349.1"/>
    </source>
</evidence>
<organism evidence="2 3">
    <name type="scientific">Methylosinus trichosporium (strain ATCC 35070 / NCIMB 11131 / UNIQEM 75 / OB3b)</name>
    <dbReference type="NCBI Taxonomy" id="595536"/>
    <lineage>
        <taxon>Bacteria</taxon>
        <taxon>Pseudomonadati</taxon>
        <taxon>Pseudomonadota</taxon>
        <taxon>Alphaproteobacteria</taxon>
        <taxon>Hyphomicrobiales</taxon>
        <taxon>Methylocystaceae</taxon>
        <taxon>Methylosinus</taxon>
    </lineage>
</organism>
<dbReference type="KEGG" id="mtw:CQW49_05165"/>
<dbReference type="AlphaFoldDB" id="A0A2D2CXH5"/>
<dbReference type="EMBL" id="CP023737">
    <property type="protein sequence ID" value="ATQ67349.1"/>
    <property type="molecule type" value="Genomic_DNA"/>
</dbReference>
<evidence type="ECO:0000313" key="3">
    <source>
        <dbReference type="Proteomes" id="UP000230709"/>
    </source>
</evidence>
<proteinExistence type="predicted"/>
<feature type="region of interest" description="Disordered" evidence="1">
    <location>
        <begin position="289"/>
        <end position="312"/>
    </location>
</feature>
<reference evidence="3" key="1">
    <citation type="submission" date="2017-10" db="EMBL/GenBank/DDBJ databases">
        <title>Completed PacBio SMRT sequence of Methylosinus trichosporium OB3b reveals presence of a third large plasmid.</title>
        <authorList>
            <person name="Charles T.C."/>
            <person name="Lynch M.D.J."/>
            <person name="Heil J.R."/>
            <person name="Cheng J."/>
        </authorList>
    </citation>
    <scope>NUCLEOTIDE SEQUENCE [LARGE SCALE GENOMIC DNA]</scope>
    <source>
        <strain evidence="3">OB3b</strain>
    </source>
</reference>
<evidence type="ECO:0000256" key="1">
    <source>
        <dbReference type="SAM" id="MobiDB-lite"/>
    </source>
</evidence>
<dbReference type="RefSeq" id="WP_003608906.1">
    <property type="nucleotide sequence ID" value="NZ_ADVE02000001.1"/>
</dbReference>
<sequence>MDPRDAWAKYVMLGLNSDSYPTREEFEDYLAINGPVSYFLAEWIEKTGCPDEAMLAYQDCQFWGRRGAEPSVVQFVEYGEWLYFARYEFFDKSRRFQILDVESSTIVERATGERWRDVRVVPLLEAPDIGSIAADKSLKEAFYRFVLHEPIALFHLRQYSLFSDDGAFGDFDILKLFDADRTISFENWHIAERCIGRARDLAHNFDSRKGCVYKRISAVVSNASLFVNRLARGIILSDGFWRGDTRERLPIDPQLWTRADVKLDLHNGDLVNAESGAVEWASIVLRAPRDRDGPTPRANGATGNRSSELREDRAPAVEITSEHNGKIATIAEWLRQRYRTRPPMKAKELMALVSHEIPELGEFQDSSMYAALSKAFPRHK</sequence>
<accession>A0A2D2CXH5</accession>